<dbReference type="STRING" id="930117.SAMN05216225_10758"/>
<dbReference type="RefSeq" id="WP_072892034.1">
    <property type="nucleotide sequence ID" value="NZ_FQVW01000075.1"/>
</dbReference>
<gene>
    <name evidence="1" type="ORF">SAMN05216225_10758</name>
</gene>
<dbReference type="InterPro" id="IPR019712">
    <property type="entry name" value="YtpB-like"/>
</dbReference>
<dbReference type="AlphaFoldDB" id="A0A1M5NDA1"/>
<dbReference type="Proteomes" id="UP000183988">
    <property type="component" value="Unassembled WGS sequence"/>
</dbReference>
<name>A0A1M5NDA1_9BACI</name>
<dbReference type="OrthoDB" id="2371262at2"/>
<sequence>MDKIPTNSAALLNNMYRKIFPQVNKEVSYWERRANEIPDNELRNQALASIQSKRFHCQGGSVFSMLAGDSWKKAIKFIVAYQTISDYLDNLCDRSTSMDPADFRLLHDAMKDALSMESVPKNYYRLRENQEDGGYLLELVSTCQEVMRDLLDYSAVKSRLIQLEEMYTDLQVHKHVVIEDRVPRLTSWYERYKEEVPDLSWYEFSAAAGSTLGIFCIISYALGGKLSMNLVDRIYQSYFPYMQCLHILLDYFIDQQEDDEEGDLNFCFYYPNETIMRKRFLYVMQEAASSIKGLPDQKFHQMIYQGLIGLYLTDSKVNQLKNGEVLTNLLLDHSGRSAKIFYWNIKMYNRWKK</sequence>
<evidence type="ECO:0000313" key="1">
    <source>
        <dbReference type="EMBL" id="SHG86953.1"/>
    </source>
</evidence>
<proteinExistence type="predicted"/>
<accession>A0A1M5NDA1</accession>
<reference evidence="1 2" key="1">
    <citation type="submission" date="2016-11" db="EMBL/GenBank/DDBJ databases">
        <authorList>
            <person name="Jaros S."/>
            <person name="Januszkiewicz K."/>
            <person name="Wedrychowicz H."/>
        </authorList>
    </citation>
    <scope>NUCLEOTIDE SEQUENCE [LARGE SCALE GENOMIC DNA]</scope>
    <source>
        <strain evidence="1 2">IBRC-M 10683</strain>
    </source>
</reference>
<evidence type="ECO:0000313" key="2">
    <source>
        <dbReference type="Proteomes" id="UP000183988"/>
    </source>
</evidence>
<dbReference type="Pfam" id="PF10776">
    <property type="entry name" value="DUF2600"/>
    <property type="match status" value="1"/>
</dbReference>
<keyword evidence="2" id="KW-1185">Reference proteome</keyword>
<organism evidence="1 2">
    <name type="scientific">Ornithinibacillus halophilus</name>
    <dbReference type="NCBI Taxonomy" id="930117"/>
    <lineage>
        <taxon>Bacteria</taxon>
        <taxon>Bacillati</taxon>
        <taxon>Bacillota</taxon>
        <taxon>Bacilli</taxon>
        <taxon>Bacillales</taxon>
        <taxon>Bacillaceae</taxon>
        <taxon>Ornithinibacillus</taxon>
    </lineage>
</organism>
<protein>
    <submittedName>
        <fullName evidence="1">Tetraprenyl-beta-curcumene synthase</fullName>
    </submittedName>
</protein>
<dbReference type="EMBL" id="FQVW01000075">
    <property type="protein sequence ID" value="SHG86953.1"/>
    <property type="molecule type" value="Genomic_DNA"/>
</dbReference>